<dbReference type="InterPro" id="IPR006344">
    <property type="entry name" value="RecD"/>
</dbReference>
<dbReference type="Pfam" id="PF13538">
    <property type="entry name" value="UvrD_C_2"/>
    <property type="match status" value="1"/>
</dbReference>
<dbReference type="AlphaFoldDB" id="A0A5C6X058"/>
<organism evidence="4 5">
    <name type="scientific">Lujinxingia vulgaris</name>
    <dbReference type="NCBI Taxonomy" id="2600176"/>
    <lineage>
        <taxon>Bacteria</taxon>
        <taxon>Deltaproteobacteria</taxon>
        <taxon>Bradymonadales</taxon>
        <taxon>Lujinxingiaceae</taxon>
        <taxon>Lujinxingia</taxon>
    </lineage>
</organism>
<evidence type="ECO:0000259" key="3">
    <source>
        <dbReference type="Pfam" id="PF13538"/>
    </source>
</evidence>
<dbReference type="EMBL" id="VOSL01000140">
    <property type="protein sequence ID" value="TXD32081.1"/>
    <property type="molecule type" value="Genomic_DNA"/>
</dbReference>
<dbReference type="Proteomes" id="UP000321046">
    <property type="component" value="Unassembled WGS sequence"/>
</dbReference>
<dbReference type="GO" id="GO:0009338">
    <property type="term" value="C:exodeoxyribonuclease V complex"/>
    <property type="evidence" value="ECO:0007669"/>
    <property type="project" value="InterPro"/>
</dbReference>
<evidence type="ECO:0000256" key="2">
    <source>
        <dbReference type="ARBA" id="ARBA00022840"/>
    </source>
</evidence>
<dbReference type="EC" id="3.1.11.5" evidence="4"/>
<dbReference type="GO" id="GO:0017116">
    <property type="term" value="F:single-stranded DNA helicase activity"/>
    <property type="evidence" value="ECO:0007669"/>
    <property type="project" value="TreeGrafter"/>
</dbReference>
<keyword evidence="4" id="KW-0378">Hydrolase</keyword>
<dbReference type="InterPro" id="IPR027785">
    <property type="entry name" value="UvrD-like_helicase_C"/>
</dbReference>
<comment type="caution">
    <text evidence="4">The sequence shown here is derived from an EMBL/GenBank/DDBJ whole genome shotgun (WGS) entry which is preliminary data.</text>
</comment>
<dbReference type="GO" id="GO:0006302">
    <property type="term" value="P:double-strand break repair"/>
    <property type="evidence" value="ECO:0007669"/>
    <property type="project" value="InterPro"/>
</dbReference>
<proteinExistence type="inferred from homology"/>
<sequence>MFRPRLGRTLCERLMMTQLDLLSSPASAPAQDDTEAQAISGAPGVFARAFRVDARLLSARDVSTLAEHLNAQGISQARFNLALNLVSMQRDLSATEHRALLMVVLASMLAQSMGSTYMPIDEDGGAYLSATLTQLLPQPAPAGWEVDALIEAFHTLRRERRADQILGAPGEFKPLIEEGGRLYHQRMLLHEERLAHAIDRMLQRPVQALDPARVRAELKDVIEAHPATYTDGKKFYPVQPGKEQQLAALTALHAPLALITGGPGTGKTTIVVTILRLAARLGLEVADIALAAPTGKAANRMAESIRAQLGGVLDPTELDTRLFSELPAPATLHRLLGYSPRSGTFRHNRHHRLSARLVVVDEASMIDLFMMEALAQALADDARLVLLGDADQLPSVDTGAVLRDLLPELPATDVPWRELAIDPMDPKSGKGRTARNAVRLTKSHRMREDDPSGRAILQVAMAVGKGLESLPKSDLPPQIQRLPEVSAASWQGVELWTPPLRSAAFDEHAGVDLDAFVSAWFKAHIGSGPCKELIFRTYRRSPDGTFDDESTQALHALMKHYARARVLTLTRVFATGSEALNRHFHRAFGAFRRAQKADTRADADATTYDMVVGEPVMMLRNDYERDLFNGDQGVIVWSAETGKKPEPYAVFQRGERLVAYPVGELREYLAHAYAMTVHKSQGSEFRHIAVVLPAQDMPLLTRELLYTGITRASKGVLLVGSAALLRVGSERRARRFSGVGGRLG</sequence>
<dbReference type="NCBIfam" id="TIGR01447">
    <property type="entry name" value="recD"/>
    <property type="match status" value="1"/>
</dbReference>
<dbReference type="InterPro" id="IPR050534">
    <property type="entry name" value="Coronavir_polyprotein_1ab"/>
</dbReference>
<dbReference type="GO" id="GO:0008854">
    <property type="term" value="F:exodeoxyribonuclease V activity"/>
    <property type="evidence" value="ECO:0007669"/>
    <property type="project" value="UniProtKB-EC"/>
</dbReference>
<evidence type="ECO:0000256" key="1">
    <source>
        <dbReference type="ARBA" id="ARBA00022741"/>
    </source>
</evidence>
<protein>
    <submittedName>
        <fullName evidence="4">Exodeoxyribonuclease V subunit alpha</fullName>
        <ecNumber evidence="4">3.1.11.5</ecNumber>
    </submittedName>
</protein>
<dbReference type="CDD" id="cd18809">
    <property type="entry name" value="SF1_C_RecD"/>
    <property type="match status" value="1"/>
</dbReference>
<accession>A0A5C6X058</accession>
<feature type="domain" description="UvrD-like helicase C-terminal" evidence="3">
    <location>
        <begin position="671"/>
        <end position="719"/>
    </location>
</feature>
<evidence type="ECO:0000313" key="5">
    <source>
        <dbReference type="Proteomes" id="UP000321046"/>
    </source>
</evidence>
<dbReference type="Gene3D" id="3.40.50.300">
    <property type="entry name" value="P-loop containing nucleotide triphosphate hydrolases"/>
    <property type="match status" value="2"/>
</dbReference>
<keyword evidence="1" id="KW-0547">Nucleotide-binding</keyword>
<name>A0A5C6X058_9DELT</name>
<keyword evidence="2" id="KW-0067">ATP-binding</keyword>
<reference evidence="4 5" key="1">
    <citation type="submission" date="2019-08" db="EMBL/GenBank/DDBJ databases">
        <title>Bradymonadales sp. TMQ2.</title>
        <authorList>
            <person name="Liang Q."/>
        </authorList>
    </citation>
    <scope>NUCLEOTIDE SEQUENCE [LARGE SCALE GENOMIC DNA]</scope>
    <source>
        <strain evidence="4 5">TMQ2</strain>
    </source>
</reference>
<gene>
    <name evidence="4" type="primary">recD</name>
    <name evidence="4" type="ORF">FRC96_18985</name>
</gene>
<evidence type="ECO:0000313" key="4">
    <source>
        <dbReference type="EMBL" id="TXD32081.1"/>
    </source>
</evidence>
<dbReference type="InterPro" id="IPR027417">
    <property type="entry name" value="P-loop_NTPase"/>
</dbReference>
<dbReference type="Pfam" id="PF13245">
    <property type="entry name" value="AAA_19"/>
    <property type="match status" value="1"/>
</dbReference>
<dbReference type="OrthoDB" id="9763659at2"/>
<dbReference type="GO" id="GO:0005524">
    <property type="term" value="F:ATP binding"/>
    <property type="evidence" value="ECO:0007669"/>
    <property type="project" value="UniProtKB-KW"/>
</dbReference>
<dbReference type="SUPFAM" id="SSF52540">
    <property type="entry name" value="P-loop containing nucleoside triphosphate hydrolases"/>
    <property type="match status" value="1"/>
</dbReference>
<dbReference type="PANTHER" id="PTHR43788">
    <property type="entry name" value="DNA2/NAM7 HELICASE FAMILY MEMBER"/>
    <property type="match status" value="1"/>
</dbReference>
<dbReference type="HAMAP" id="MF_01487">
    <property type="entry name" value="RecD"/>
    <property type="match status" value="1"/>
</dbReference>
<dbReference type="GO" id="GO:0006310">
    <property type="term" value="P:DNA recombination"/>
    <property type="evidence" value="ECO:0007669"/>
    <property type="project" value="InterPro"/>
</dbReference>
<dbReference type="PANTHER" id="PTHR43788:SF6">
    <property type="entry name" value="DNA HELICASE B"/>
    <property type="match status" value="1"/>
</dbReference>